<dbReference type="OrthoDB" id="151490at2759"/>
<comment type="caution">
    <text evidence="2">The sequence shown here is derived from an EMBL/GenBank/DDBJ whole genome shotgun (WGS) entry which is preliminary data.</text>
</comment>
<protein>
    <recommendedName>
        <fullName evidence="5">KIF-binding protein</fullName>
    </recommendedName>
</protein>
<accession>A0A813GEK3</accession>
<reference evidence="2" key="1">
    <citation type="submission" date="2021-02" db="EMBL/GenBank/DDBJ databases">
        <authorList>
            <person name="Dougan E. K."/>
            <person name="Rhodes N."/>
            <person name="Thang M."/>
            <person name="Chan C."/>
        </authorList>
    </citation>
    <scope>NUCLEOTIDE SEQUENCE</scope>
</reference>
<name>A0A813GEK3_POLGL</name>
<dbReference type="InterPro" id="IPR039340">
    <property type="entry name" value="Tfc4/TFIIIC-102/Sfc4"/>
</dbReference>
<evidence type="ECO:0000313" key="2">
    <source>
        <dbReference type="EMBL" id="CAE8625317.1"/>
    </source>
</evidence>
<feature type="region of interest" description="Disordered" evidence="1">
    <location>
        <begin position="66"/>
        <end position="86"/>
    </location>
</feature>
<feature type="non-terminal residue" evidence="2">
    <location>
        <position position="123"/>
    </location>
</feature>
<evidence type="ECO:0000256" key="1">
    <source>
        <dbReference type="SAM" id="MobiDB-lite"/>
    </source>
</evidence>
<sequence length="123" mass="13663">VLQSEAWGGPAEGHQPWDPDPIEDPLEELAIRAETAYNFGRAFHQLSINNLAVQAYQSALEMLEVDDDRSPASATSGDPSKTLKTRTDLRVIRHSAAFNLASIFRAQGSVNQASEVMWRHIEF</sequence>
<dbReference type="Proteomes" id="UP000654075">
    <property type="component" value="Unassembled WGS sequence"/>
</dbReference>
<dbReference type="GO" id="GO:0006383">
    <property type="term" value="P:transcription by RNA polymerase III"/>
    <property type="evidence" value="ECO:0007669"/>
    <property type="project" value="InterPro"/>
</dbReference>
<evidence type="ECO:0000313" key="4">
    <source>
        <dbReference type="Proteomes" id="UP000654075"/>
    </source>
</evidence>
<evidence type="ECO:0000313" key="3">
    <source>
        <dbReference type="EMBL" id="CAE8703797.1"/>
    </source>
</evidence>
<dbReference type="GO" id="GO:0000127">
    <property type="term" value="C:transcription factor TFIIIC complex"/>
    <property type="evidence" value="ECO:0007669"/>
    <property type="project" value="TreeGrafter"/>
</dbReference>
<dbReference type="PANTHER" id="PTHR23082:SF0">
    <property type="entry name" value="GENERAL TRANSCRIPTION FACTOR 3C POLYPEPTIDE 3"/>
    <property type="match status" value="1"/>
</dbReference>
<feature type="region of interest" description="Disordered" evidence="1">
    <location>
        <begin position="1"/>
        <end position="23"/>
    </location>
</feature>
<dbReference type="Proteomes" id="UP000626109">
    <property type="component" value="Unassembled WGS sequence"/>
</dbReference>
<gene>
    <name evidence="2" type="ORF">PGLA1383_LOCUS42322</name>
    <name evidence="3" type="ORF">PGLA2088_LOCUS32965</name>
</gene>
<dbReference type="EMBL" id="CAJNNW010030569">
    <property type="protein sequence ID" value="CAE8703797.1"/>
    <property type="molecule type" value="Genomic_DNA"/>
</dbReference>
<dbReference type="AlphaFoldDB" id="A0A813GEK3"/>
<organism evidence="2 4">
    <name type="scientific">Polarella glacialis</name>
    <name type="common">Dinoflagellate</name>
    <dbReference type="NCBI Taxonomy" id="89957"/>
    <lineage>
        <taxon>Eukaryota</taxon>
        <taxon>Sar</taxon>
        <taxon>Alveolata</taxon>
        <taxon>Dinophyceae</taxon>
        <taxon>Suessiales</taxon>
        <taxon>Suessiaceae</taxon>
        <taxon>Polarella</taxon>
    </lineage>
</organism>
<keyword evidence="4" id="KW-1185">Reference proteome</keyword>
<proteinExistence type="predicted"/>
<dbReference type="PANTHER" id="PTHR23082">
    <property type="entry name" value="TRANSCRIPTION INITIATION FACTOR IIIC TFIIIC , POLYPEPTIDE 3-RELATED"/>
    <property type="match status" value="1"/>
</dbReference>
<evidence type="ECO:0008006" key="5">
    <source>
        <dbReference type="Google" id="ProtNLM"/>
    </source>
</evidence>
<dbReference type="EMBL" id="CAJNNV010028639">
    <property type="protein sequence ID" value="CAE8625317.1"/>
    <property type="molecule type" value="Genomic_DNA"/>
</dbReference>